<accession>A0ABT5KNE5</accession>
<dbReference type="Proteomes" id="UP001219862">
    <property type="component" value="Unassembled WGS sequence"/>
</dbReference>
<dbReference type="InterPro" id="IPR036768">
    <property type="entry name" value="PolIII_chi_sf"/>
</dbReference>
<dbReference type="EMBL" id="JAQQXS010000003">
    <property type="protein sequence ID" value="MDC8784439.1"/>
    <property type="molecule type" value="Genomic_DNA"/>
</dbReference>
<sequence length="143" mass="15988">MTVATQVSFYTGMPERLLYLCRLLRKAQRAGSRVGVCGPESLLLRLDAKLWDFEPAEFVPHGRLGAEGVVAERTPILLTEHAQSLPHRELLLNIGPDVPEGFDQFERVLEVVSQDPAQVQAGRRRFKQYEALGFAVTHHKVAA</sequence>
<dbReference type="Gene3D" id="3.40.50.10110">
    <property type="entry name" value="DNA polymerase III subunit chi"/>
    <property type="match status" value="1"/>
</dbReference>
<evidence type="ECO:0000313" key="2">
    <source>
        <dbReference type="Proteomes" id="UP001219862"/>
    </source>
</evidence>
<organism evidence="1 2">
    <name type="scientific">Roseateles koreensis</name>
    <dbReference type="NCBI Taxonomy" id="2987526"/>
    <lineage>
        <taxon>Bacteria</taxon>
        <taxon>Pseudomonadati</taxon>
        <taxon>Pseudomonadota</taxon>
        <taxon>Betaproteobacteria</taxon>
        <taxon>Burkholderiales</taxon>
        <taxon>Sphaerotilaceae</taxon>
        <taxon>Roseateles</taxon>
    </lineage>
</organism>
<protein>
    <submittedName>
        <fullName evidence="1">DNA polymerase III subunit chi</fullName>
    </submittedName>
</protein>
<comment type="caution">
    <text evidence="1">The sequence shown here is derived from an EMBL/GenBank/DDBJ whole genome shotgun (WGS) entry which is preliminary data.</text>
</comment>
<proteinExistence type="predicted"/>
<gene>
    <name evidence="1" type="ORF">PRZ01_04460</name>
</gene>
<keyword evidence="2" id="KW-1185">Reference proteome</keyword>
<reference evidence="1 2" key="1">
    <citation type="submission" date="2022-10" db="EMBL/GenBank/DDBJ databases">
        <title>paucibacter sp. hw8 Genome sequencing.</title>
        <authorList>
            <person name="Park S."/>
        </authorList>
    </citation>
    <scope>NUCLEOTIDE SEQUENCE [LARGE SCALE GENOMIC DNA]</scope>
    <source>
        <strain evidence="2">hw8</strain>
    </source>
</reference>
<dbReference type="SUPFAM" id="SSF102400">
    <property type="entry name" value="DNA polymerase III chi subunit"/>
    <property type="match status" value="1"/>
</dbReference>
<dbReference type="PANTHER" id="PTHR38767:SF1">
    <property type="entry name" value="DNA POLYMERASE III SUBUNIT CHI"/>
    <property type="match status" value="1"/>
</dbReference>
<name>A0ABT5KNE5_9BURK</name>
<evidence type="ECO:0000313" key="1">
    <source>
        <dbReference type="EMBL" id="MDC8784439.1"/>
    </source>
</evidence>
<dbReference type="PANTHER" id="PTHR38767">
    <property type="entry name" value="DNA POLYMERASE III SUBUNIT CHI"/>
    <property type="match status" value="1"/>
</dbReference>
<dbReference type="Pfam" id="PF04364">
    <property type="entry name" value="DNA_pol3_chi"/>
    <property type="match status" value="1"/>
</dbReference>
<dbReference type="InterPro" id="IPR007459">
    <property type="entry name" value="DNA_pol3_chi"/>
</dbReference>
<dbReference type="RefSeq" id="WP_273595553.1">
    <property type="nucleotide sequence ID" value="NZ_JAQQXS010000003.1"/>
</dbReference>